<dbReference type="Pfam" id="PF05594">
    <property type="entry name" value="Fil_haemagg"/>
    <property type="match status" value="27"/>
</dbReference>
<dbReference type="InterPro" id="IPR025157">
    <property type="entry name" value="Hemagglutinin_rpt"/>
</dbReference>
<dbReference type="SMART" id="SM00912">
    <property type="entry name" value="Haemagg_act"/>
    <property type="match status" value="1"/>
</dbReference>
<dbReference type="OrthoDB" id="2664633at2"/>
<protein>
    <recommendedName>
        <fullName evidence="1">Filamentous haemagglutinin FhaB/tRNA nuclease CdiA-like TPS domain-containing protein</fullName>
    </recommendedName>
</protein>
<gene>
    <name evidence="2" type="ORF">BTW07_18480</name>
</gene>
<evidence type="ECO:0000313" key="2">
    <source>
        <dbReference type="EMBL" id="OLO02669.1"/>
    </source>
</evidence>
<name>A0A1Q8SMI1_9GAMM</name>
<comment type="caution">
    <text evidence="2">The sequence shown here is derived from an EMBL/GenBank/DDBJ whole genome shotgun (WGS) entry which is preliminary data.</text>
</comment>
<dbReference type="NCBIfam" id="TIGR01731">
    <property type="entry name" value="fil_hemag_20aa"/>
    <property type="match status" value="61"/>
</dbReference>
<evidence type="ECO:0000259" key="1">
    <source>
        <dbReference type="SMART" id="SM00912"/>
    </source>
</evidence>
<organism evidence="2 3">
    <name type="scientific">Salinicola socius</name>
    <dbReference type="NCBI Taxonomy" id="404433"/>
    <lineage>
        <taxon>Bacteria</taxon>
        <taxon>Pseudomonadati</taxon>
        <taxon>Pseudomonadota</taxon>
        <taxon>Gammaproteobacteria</taxon>
        <taxon>Oceanospirillales</taxon>
        <taxon>Halomonadaceae</taxon>
        <taxon>Salinicola</taxon>
    </lineage>
</organism>
<dbReference type="GO" id="GO:0003824">
    <property type="term" value="F:catalytic activity"/>
    <property type="evidence" value="ECO:0007669"/>
    <property type="project" value="UniProtKB-ARBA"/>
</dbReference>
<dbReference type="InterPro" id="IPR010069">
    <property type="entry name" value="CdiA_FHA1_rpt"/>
</dbReference>
<dbReference type="InterPro" id="IPR008638">
    <property type="entry name" value="FhaB/CdiA-like_TPS"/>
</dbReference>
<feature type="non-terminal residue" evidence="2">
    <location>
        <position position="4476"/>
    </location>
</feature>
<dbReference type="Pfam" id="PF05860">
    <property type="entry name" value="TPS"/>
    <property type="match status" value="1"/>
</dbReference>
<dbReference type="Gene3D" id="2.160.20.10">
    <property type="entry name" value="Single-stranded right-handed beta-helix, Pectin lyase-like"/>
    <property type="match status" value="1"/>
</dbReference>
<dbReference type="InterPro" id="IPR011050">
    <property type="entry name" value="Pectin_lyase_fold/virulence"/>
</dbReference>
<feature type="domain" description="Filamentous haemagglutinin FhaB/tRNA nuclease CdiA-like TPS" evidence="1">
    <location>
        <begin position="46"/>
        <end position="167"/>
    </location>
</feature>
<evidence type="ECO:0000313" key="3">
    <source>
        <dbReference type="Proteomes" id="UP000186878"/>
    </source>
</evidence>
<dbReference type="Pfam" id="PF13332">
    <property type="entry name" value="Fil_haemagg_2"/>
    <property type="match status" value="3"/>
</dbReference>
<proteinExistence type="predicted"/>
<dbReference type="EMBL" id="MSDO01000043">
    <property type="protein sequence ID" value="OLO02669.1"/>
    <property type="molecule type" value="Genomic_DNA"/>
</dbReference>
<dbReference type="InterPro" id="IPR012334">
    <property type="entry name" value="Pectin_lyas_fold"/>
</dbReference>
<dbReference type="RefSeq" id="WP_075571634.1">
    <property type="nucleotide sequence ID" value="NZ_MSDO01000043.1"/>
</dbReference>
<dbReference type="NCBIfam" id="TIGR01901">
    <property type="entry name" value="adhes_NPXG"/>
    <property type="match status" value="1"/>
</dbReference>
<dbReference type="SUPFAM" id="SSF51126">
    <property type="entry name" value="Pectin lyase-like"/>
    <property type="match status" value="1"/>
</dbReference>
<reference evidence="2 3" key="1">
    <citation type="submission" date="2016-12" db="EMBL/GenBank/DDBJ databases">
        <title>Draft genome sequences of strains Salinicola socius SMB35, Salinicola sp. MH3R3-1 and Chromohalobacter sp. SMB17 from the Verkhnekamsk potash mining region of Russia.</title>
        <authorList>
            <person name="Mavrodi D.V."/>
            <person name="Olsson B.E."/>
            <person name="Korsakova E.S."/>
            <person name="Pyankova A."/>
            <person name="Mavrodi O.V."/>
            <person name="Plotnikova E.G."/>
        </authorList>
    </citation>
    <scope>NUCLEOTIDE SEQUENCE [LARGE SCALE GENOMIC DNA]</scope>
    <source>
        <strain evidence="2 3">SMB35</strain>
    </source>
</reference>
<sequence>MNARSNGFRYLAITLINALFWHPVLVLADGIVVSSGGGNTHLDQAGNGVPVIDIATPNGKGLSHNTFSDYNVDQRGLILNNATTKWQDTQLAGKIVGNPNLRDRAASLIVNEVNGGSPSRLAGYTEVAGARANVVVANPYGITCDGCGFINSPRVTLSTGKPIVENGELDHYAVERGQVAIEGLGLDATQVDQFDIITRAAKLNADIHAHRLDIVTGANDVSADDLSATPRAGKGATPALALDASTLGGMYADRISLIGTEAGVGVRVAGDMAASAGDIVIDAAGHLELSDTAAARRLDVRAASIDAEGQLRGERRLAIHATGDMALYSNVSSAGDISLEAGGKITQQGEVIAGVEESKRLEGRRLTVHADRIDNHGRLDATQQLKIDGRVASNHGQLLANEIAVTARDAIDNTATIQGQSVSLDTASLHNDRSDATIAAERDLDLRAPRIVNRGDLRFGSGQDVILDIDSLDNQKGRFLLDDGDLDLKAVELVNDDGVVHADGLSMAGQTLSNRNGGLIDASAGGAKLDFDRQIDNSSGQLQATGALHLTGGDVSNRRGKILAATLTLEGDSLDNRNGLISSRTSDVAIGVTRRLDNDAGHIEAKEALTLKARSLDNHAGVMLADRVKVAADSLANEAGTVSAEQGNLYVEARENLDNDGGHLQAARGEVIVSADTVTNRQGDLLGRLVNVTVKRSLDNDGGRITATEGALDMTTGGGLDNTQGVLRGSDLRLEMGALTANQSGLISADDGDLQLITHGVLNNASGQLQARHKLTLDSTGTIDNDAGTVVADRVGIDGSSLSNLKSAISAERGDLTIKVGGEIDNTSGYLQALAGDVRLDAGLVINDQGTVSAHTIGLAASDDVANVGGRIVAGEGDLLMKVGGGLDNRDGILIGNALNLESEAMTSNQGGVIGAKDGSVTAKLRNNLDNDGGLIQATKALSLDAAKISNLNGRVIAKDIALTAAELDNRRAGIVSAEHGDATLILSRRLDNDGGTLQAANDLHYQGGDLSSRKGRIIADTLSLSAASLFNQDGLISANAAATNIDVAGDLDNAQGQIQAQDTLKVNAANLDNDGGTLVADSVTLTASAVTNEGGAISAEQGDINIDASNGLDNEGGLIQAVQGVAGIIAGSLTNLQGDLLGRRANVNVKHSLDNGGGRIAATEGDLDLTADGGLDNTRGVLQGSGVRIEVGTLSANQSGLISADGSNLEIIAHGAVNNANGQLQAMNELTLASEGDIDNDAGTVIADSLSVSGHTLSNQRGNVSAEQGNLAISINGGLENTQGVLRGNDVRLETGSLAANEDGLISADEGDLQLVVRGELVNANGQLQALQDLTLDSGAEIDNDAGIIIADSINVDGSALSNREGGISAEQGNLSIDIEKMLDNTQGNLSGQSVNIKALSLNNQEGLISADAGSVSLVVADAVDNVSGTIQAQEAETRKDRIQLESASLDNRAGRIIAGNVGVTVNGDLDNSEGVLLADKASLDLSVAGTLLNRLGQLKAQEEMQLTAATLNNVLGSLLAPALKLHAEGDVSNAGGEMLATRGALLLTAGAGTDNTGGKLVSNRDLTLVANDVINLEGLITTVSGNAEVASKGTTDNRGGTLQVAGVLILRATEAILNEAGAVSAGALELAGGEVNNDGGIISSEQGPLRIDVQRRLGNVDGAIQTGENSDETLSIDAGTIDNRTGRMIAGALQLTGHNKLDNSQGELIADIGSIDLKTGGKADLLNVGGTIQAFSRLGIDAGNWNNTSGTASGRYVESNFQNLANHELGLIVASDGPLELRATGTIENIGGRMQSATHLKMDVSRFDNSHGILLANTLRVASNSLVNAQGILSSIDDMTLRVSDIFDNTAGSVRARDGSLTIEGAATFLNTGGRLASPRLELTVADVDNRRGELISDNVDITAVTLDNREEGLISADAGDLSIAVDNLDNRNGQLQARDTLSVSSESLDNSSGTLVANQVSVDADTLDNNDGVVSAETGSLSLQVFGTLNNVGGYLQALDSVVDLVTDTFDNSNGTLLADTIDLLAQGNVRNQGGRISARRGNLTLEAAGSVDNTGGAIRGDALGIRAASLINSDNGLITADKGGLTLDLEGNLDNIGGAIQAHDDTYQASRRKDIVQIQANGIDNRHGRVVAGEVGLTLRGDLDNTQGILLADRAIMMLDADGQLNNHNGAIEGKSVRISGNSFDNSGGYLGADEGLIDLLLEGSLVNEQGQIQAQDGLTMRAGDLNNDHGKLVAASLALFIDRVLSNHGGGILASDNSLLIDSQGSLDNTGGTLAATGKLELLSGSLINQQGVIASASGDAKLTSQSNIDNDDGRLQAAGELALDAGAAILNAAGIMTADVLQLAGRAFDNTRGIVSAAQGPLSLHIQEGIDNRDGVLQAGDGDSGRLILAADSVDNRKGRMVGGVLDLGTQGRWDNRQGELIADRGELNLDVANDDALLNSEGHIRAATGLKVIAGSWNNDAGLAVGASVNVGLGTLVNRESGLIGTTDGPLDLQIEQNVDNRGGQLQAVGPMSLETGQLNNAHGVLLSDTLRVESDELNNAQGALSSLGKLELIVSRSIDNSAGHILSKNGTIDIHRAQTLINDDGQISASHLELMVDDLDNRRGQLIGDRLELHGGKIDNSDEGLIAAGGDGMLIDAASLDNSKGRLQADGRIDVQTGTLDNTEGVLLADGVRLTSNGFVNDQGAILGGKDGVTLTLDGLGDNRRGVIDAQGGVLQISSNDQTLDNRGGSLSGQQLTFSVDRLDNRANGQIAGRKIELEGHSLLDNRSGRIIADNGALTLGAAAIDNRGGLIQGDSVNLQGDRLDNGNGGLLSSLQGLLKIVLGDRLNNVAGRILANGMLDIDPPLVDNTNGQIAGEEIALTAGRLVNAGGIVEAQSQLSLDAGSIANDNGSLRSLGGERSVLKVEATLDNRSGEIGIGSHDFQLEAGDLLNSLGTMLHAGTGLFTLLADSLNNRDGDVQGTASGSFDVDHLVGTGRWQFNDAITFRTDDILDLDSDERIASAGDLTLDATAIDNNGKLLANGDLFLTSRGDIVNAGTISSQAALNVMARGLSQHDGRIASEGNATYRLSGGLDNLGRLVAGGNIDLQAADIDNRGTLGSQQDLRLVSRSGIDNYADTLLFSGEEMTLRGKRLTNTYGDIYSRGGIDFALDDQRNFADRLENSSGTIEAESNIYLKVADIINKKEVFETSENIESRQIETTNYVAKKYRTYAARNNKNQDWPKDKIPIIRRVFQDYKVIEKSDKKIVLDSAASQIISSGNIDIAAKDMVNENSFVAAGGDLSIRVDRLINRGETEEKKTRITVYAGKPSNLSGYKIRQVSDLKKAYQDDVEELEKDTFSPNRQARPAAETALEALLSEGEPENKTQPAEIVVWNQKGGLDNDRNPLDIPNVVAKKTLESDVTVRQSIGALSPATIQAGGIISIHAAESIGNGEVEESQGVQLQGKGADTDIDAAVSVVDISLGHRKSAHPTSSQPTINVSHDRYDLDATGSDFDFGDTESLQGNAKRTSVGRQQDLNIGIDKNVGTPSRISQSNDEAVATHYVPGSSVSNPDPDDFETPVVDSQRASVSLPIDVGAGTDTDTSRQVWSKGEDGSVVRHVDVDTPRQTSPKGLENSVAVQRIHDQPTDGGDSAASLAPVVGDGIEGRQVATLPSSGVGFAPVDYHGVEFERVSPASLSSFRLPKGDYGLFVKSTAPKSHYLIETNPEFTAVENVIGSDYLLDKLDYSDDSAYQLLGDGRYESRLIRDAIQASTGSRFLDDRLDDDYQQYRYLMDNAITAQDALQLTVGVGLTPEQTAALTHDIVWLESQEIDGETVLAPVLYLAQVDERNVRGGSLIQGRDIELIAGGDLINVGTIKAANDLTMNSGGSILQGGLVEAGNRLDMSAVNDIRNAVAGEIRGRNVSLETLKGDIVNDRTAITAGYGKSYQTYLDAGGLIFSQEDLRLDAGRDLINRSEILSLGAIEANAGRDILLDAVKDSWKEDTAYGAGRIETATTHLGSSLEAANDLVLTAGENISVLGSRVSTGGALELWSGDDITVSALKDSYQRIDTGSGGRKLAEKSTTTQTASQLLSDGRAALAAGRDIDIRASRLDSGADISLTAANDVRIAAGEQNRRTESAGFSHRKTSERVEQVASRIDATGDLTVAAGRDIDMVASRLESGESLRLSAGRDLTLNSAADSLEENYRSSSTKQIHREIRQQGSELRAGADLTLVAGSDVNVTAGRLEAGDQAYLVGGGNVNLLAAKDEDYDFYEKKVGGGLFGGSNQRDEVTDTRAVGTTVETGGDLTIASGGDQTYEAARLDSGEDLSLTSGGGITFAGALDTRTESHDKSKSNWAWQSAKGKGQTDQTLRQSELLAQGQTLIQAANGLNIDVSHIDQQTVSQTIDAMVTADPDLAWLKTMEDRGDIDWRAVKEIHDSWDYSQSGLGQGAALAISIAATAMMPGIGAGLSGAMMTAGAGSLAATGAVS</sequence>
<accession>A0A1Q8SMI1</accession>
<dbReference type="Proteomes" id="UP000186878">
    <property type="component" value="Unassembled WGS sequence"/>
</dbReference>
<keyword evidence="3" id="KW-1185">Reference proteome</keyword>
<dbReference type="InterPro" id="IPR008619">
    <property type="entry name" value="Filamentous_hemagglutn_rpt"/>
</dbReference>
<dbReference type="STRING" id="404433.BTW07_18480"/>